<dbReference type="EMBL" id="SRPG01000237">
    <property type="protein sequence ID" value="TGN50060.1"/>
    <property type="molecule type" value="Genomic_DNA"/>
</dbReference>
<comment type="caution">
    <text evidence="1">The sequence shown here is derived from an EMBL/GenBank/DDBJ whole genome shotgun (WGS) entry which is preliminary data.</text>
</comment>
<name>A0A4Z1BHX3_9RHOB</name>
<protein>
    <submittedName>
        <fullName evidence="1">Uncharacterized protein</fullName>
    </submittedName>
</protein>
<evidence type="ECO:0000313" key="2">
    <source>
        <dbReference type="Proteomes" id="UP000297972"/>
    </source>
</evidence>
<reference evidence="1 2" key="1">
    <citation type="submission" date="2019-03" db="EMBL/GenBank/DDBJ databases">
        <authorList>
            <person name="Li J."/>
        </authorList>
    </citation>
    <scope>NUCLEOTIDE SEQUENCE [LARGE SCALE GENOMIC DNA]</scope>
    <source>
        <strain evidence="1 2">3058</strain>
    </source>
</reference>
<accession>A0A4Z1BHX3</accession>
<dbReference type="Proteomes" id="UP000297972">
    <property type="component" value="Unassembled WGS sequence"/>
</dbReference>
<keyword evidence="2" id="KW-1185">Reference proteome</keyword>
<proteinExistence type="predicted"/>
<dbReference type="RefSeq" id="WP_135818745.1">
    <property type="nucleotide sequence ID" value="NZ_SRPG01000237.1"/>
</dbReference>
<dbReference type="AlphaFoldDB" id="A0A4Z1BHX3"/>
<sequence>MADAADGDALWKAQTIAQAVALEAMAAHALKAPGPLARGAGHEVALRDDPDAPGRQRELARASRIAPDMLDAEASLDRLGLARDVGVLTLAVEAAQAAGATSPAEQMLAHQMATAHTMAMRLASRADAFLSRRFSGYQSSLPAADVERQREQVASIEAARLTAASARMMDATARAALALDRLKNGARQTIIVQQTVVQEGGQAVVAGAMDSRERKGTKRNGK</sequence>
<gene>
    <name evidence="1" type="ORF">E4L95_17815</name>
</gene>
<evidence type="ECO:0000313" key="1">
    <source>
        <dbReference type="EMBL" id="TGN50060.1"/>
    </source>
</evidence>
<organism evidence="1 2">
    <name type="scientific">Paracoccus liaowanqingii</name>
    <dbReference type="NCBI Taxonomy" id="2560053"/>
    <lineage>
        <taxon>Bacteria</taxon>
        <taxon>Pseudomonadati</taxon>
        <taxon>Pseudomonadota</taxon>
        <taxon>Alphaproteobacteria</taxon>
        <taxon>Rhodobacterales</taxon>
        <taxon>Paracoccaceae</taxon>
        <taxon>Paracoccus</taxon>
    </lineage>
</organism>